<dbReference type="InterPro" id="IPR011989">
    <property type="entry name" value="ARM-like"/>
</dbReference>
<dbReference type="Proteomes" id="UP000664132">
    <property type="component" value="Unassembled WGS sequence"/>
</dbReference>
<keyword evidence="2" id="KW-0507">mRNA processing</keyword>
<keyword evidence="7" id="KW-1185">Reference proteome</keyword>
<dbReference type="InterPro" id="IPR021850">
    <property type="entry name" value="Symplekin/Pta1"/>
</dbReference>
<dbReference type="InterPro" id="IPR016024">
    <property type="entry name" value="ARM-type_fold"/>
</dbReference>
<sequence>MESPVDDQIKQLENARKLVLNDAVHYPQVVQGILPIGAPGARVELRRWVSEFLAETFASPSVPPQQKEAMSLIVLETLKNIIENPQEDPAVVKSVVQTTASIYPLVFRWIINNSYDTATWERMLAIKSRILRIWDGAAPGVRICCIKFAQRVVLVQTKGPDADPRRGDPMEVSLSMVPQNHPLMPPKNLEAEASGLLDRMLSVFHENSSDAVLVDATLNSLSTLIRARPQISSKILNVILNFNPLKQANSPMTPKLRVMVKSMEKTTRSLLLHVLKRDQQHPLAGKMHQYIERMMRSKADIFDESTRKRGPPEPTDGLDAAKRQKLGAPVPKLAPRFYVPPLTPGPHTVAELFTVTTDEALKTFDVSQLSEDLVLKIGVTIMQKIDVDMLNQAVEGIRQRYKILEAAAPAILNPATAPLDVEEEDDDYEPDFYAAEDTEQILNKLDNAPPEDTTVTAPSVALGRFTLPAPPPLTLEQAGQVGQVTIMKMFDVMKSLEERGKKSKAGINRLAASAYDRDAWVTILSRIATRAPGLLDEVEGVKLEKDGSIPVSLATRIREYLCAYILEDFRKRLDTALTWLCEEWYNDKMQMKSRAAVPVYYEEWVLKVLDGMVPYLDGQDRGLVIKFLGEIPGLSMDVLDRVKGLCRDPATVNMALQSLLFLVAYRPPVRELVLNAVEDIWDTYEDARPMVVKLFTKWRPGLSDRLKAPEPVVEAEDKIPTNGDTAVTA</sequence>
<evidence type="ECO:0000259" key="5">
    <source>
        <dbReference type="Pfam" id="PF11935"/>
    </source>
</evidence>
<comment type="subcellular location">
    <subcellularLocation>
        <location evidence="1">Nucleus</location>
    </subcellularLocation>
</comment>
<dbReference type="Gene3D" id="1.25.10.10">
    <property type="entry name" value="Leucine-rich Repeat Variant"/>
    <property type="match status" value="1"/>
</dbReference>
<gene>
    <name evidence="6" type="ORF">IFR04_001409</name>
</gene>
<dbReference type="SUPFAM" id="SSF48371">
    <property type="entry name" value="ARM repeat"/>
    <property type="match status" value="1"/>
</dbReference>
<keyword evidence="3" id="KW-0539">Nucleus</keyword>
<dbReference type="InterPro" id="IPR032460">
    <property type="entry name" value="Symplekin/Pta1_N"/>
</dbReference>
<dbReference type="PANTHER" id="PTHR15245:SF20">
    <property type="entry name" value="SYMPLEKIN"/>
    <property type="match status" value="1"/>
</dbReference>
<feature type="region of interest" description="Disordered" evidence="4">
    <location>
        <begin position="303"/>
        <end position="323"/>
    </location>
</feature>
<evidence type="ECO:0000313" key="7">
    <source>
        <dbReference type="Proteomes" id="UP000664132"/>
    </source>
</evidence>
<name>A0A8H7WIG5_9HELO</name>
<feature type="domain" description="Symplekin/Pta1 N-terminal" evidence="5">
    <location>
        <begin position="88"/>
        <end position="308"/>
    </location>
</feature>
<evidence type="ECO:0000256" key="2">
    <source>
        <dbReference type="ARBA" id="ARBA00022664"/>
    </source>
</evidence>
<dbReference type="AlphaFoldDB" id="A0A8H7WIG5"/>
<evidence type="ECO:0000256" key="3">
    <source>
        <dbReference type="ARBA" id="ARBA00023242"/>
    </source>
</evidence>
<evidence type="ECO:0000256" key="1">
    <source>
        <dbReference type="ARBA" id="ARBA00004123"/>
    </source>
</evidence>
<dbReference type="GO" id="GO:0006397">
    <property type="term" value="P:mRNA processing"/>
    <property type="evidence" value="ECO:0007669"/>
    <property type="project" value="UniProtKB-KW"/>
</dbReference>
<dbReference type="PANTHER" id="PTHR15245">
    <property type="entry name" value="SYMPLEKIN-RELATED"/>
    <property type="match status" value="1"/>
</dbReference>
<dbReference type="GO" id="GO:0005847">
    <property type="term" value="C:mRNA cleavage and polyadenylation specificity factor complex"/>
    <property type="evidence" value="ECO:0007669"/>
    <property type="project" value="TreeGrafter"/>
</dbReference>
<dbReference type="Pfam" id="PF11935">
    <property type="entry name" value="SYMPK_PTA1_N"/>
    <property type="match status" value="1"/>
</dbReference>
<evidence type="ECO:0000313" key="6">
    <source>
        <dbReference type="EMBL" id="KAG4425490.1"/>
    </source>
</evidence>
<protein>
    <recommendedName>
        <fullName evidence="5">Symplekin/Pta1 N-terminal domain-containing protein</fullName>
    </recommendedName>
</protein>
<accession>A0A8H7WIG5</accession>
<dbReference type="OrthoDB" id="331600at2759"/>
<organism evidence="6 7">
    <name type="scientific">Cadophora malorum</name>
    <dbReference type="NCBI Taxonomy" id="108018"/>
    <lineage>
        <taxon>Eukaryota</taxon>
        <taxon>Fungi</taxon>
        <taxon>Dikarya</taxon>
        <taxon>Ascomycota</taxon>
        <taxon>Pezizomycotina</taxon>
        <taxon>Leotiomycetes</taxon>
        <taxon>Helotiales</taxon>
        <taxon>Ploettnerulaceae</taxon>
        <taxon>Cadophora</taxon>
    </lineage>
</organism>
<evidence type="ECO:0000256" key="4">
    <source>
        <dbReference type="SAM" id="MobiDB-lite"/>
    </source>
</evidence>
<comment type="caution">
    <text evidence="6">The sequence shown here is derived from an EMBL/GenBank/DDBJ whole genome shotgun (WGS) entry which is preliminary data.</text>
</comment>
<proteinExistence type="predicted"/>
<dbReference type="EMBL" id="JAFJYH010000010">
    <property type="protein sequence ID" value="KAG4425490.1"/>
    <property type="molecule type" value="Genomic_DNA"/>
</dbReference>
<reference evidence="6" key="1">
    <citation type="submission" date="2021-02" db="EMBL/GenBank/DDBJ databases">
        <title>Genome sequence Cadophora malorum strain M34.</title>
        <authorList>
            <person name="Stefanovic E."/>
            <person name="Vu D."/>
            <person name="Scully C."/>
            <person name="Dijksterhuis J."/>
            <person name="Roader J."/>
            <person name="Houbraken J."/>
        </authorList>
    </citation>
    <scope>NUCLEOTIDE SEQUENCE</scope>
    <source>
        <strain evidence="6">M34</strain>
    </source>
</reference>